<dbReference type="EMBL" id="CM044703">
    <property type="protein sequence ID" value="KAI5672341.1"/>
    <property type="molecule type" value="Genomic_DNA"/>
</dbReference>
<gene>
    <name evidence="1" type="ORF">M9H77_12705</name>
</gene>
<protein>
    <submittedName>
        <fullName evidence="1">Uncharacterized protein</fullName>
    </submittedName>
</protein>
<reference evidence="2" key="1">
    <citation type="journal article" date="2023" name="Nat. Plants">
        <title>Single-cell RNA sequencing provides a high-resolution roadmap for understanding the multicellular compartmentation of specialized metabolism.</title>
        <authorList>
            <person name="Sun S."/>
            <person name="Shen X."/>
            <person name="Li Y."/>
            <person name="Li Y."/>
            <person name="Wang S."/>
            <person name="Li R."/>
            <person name="Zhang H."/>
            <person name="Shen G."/>
            <person name="Guo B."/>
            <person name="Wei J."/>
            <person name="Xu J."/>
            <person name="St-Pierre B."/>
            <person name="Chen S."/>
            <person name="Sun C."/>
        </authorList>
    </citation>
    <scope>NUCLEOTIDE SEQUENCE [LARGE SCALE GENOMIC DNA]</scope>
</reference>
<keyword evidence="2" id="KW-1185">Reference proteome</keyword>
<proteinExistence type="predicted"/>
<organism evidence="1 2">
    <name type="scientific">Catharanthus roseus</name>
    <name type="common">Madagascar periwinkle</name>
    <name type="synonym">Vinca rosea</name>
    <dbReference type="NCBI Taxonomy" id="4058"/>
    <lineage>
        <taxon>Eukaryota</taxon>
        <taxon>Viridiplantae</taxon>
        <taxon>Streptophyta</taxon>
        <taxon>Embryophyta</taxon>
        <taxon>Tracheophyta</taxon>
        <taxon>Spermatophyta</taxon>
        <taxon>Magnoliopsida</taxon>
        <taxon>eudicotyledons</taxon>
        <taxon>Gunneridae</taxon>
        <taxon>Pentapetalae</taxon>
        <taxon>asterids</taxon>
        <taxon>lamiids</taxon>
        <taxon>Gentianales</taxon>
        <taxon>Apocynaceae</taxon>
        <taxon>Rauvolfioideae</taxon>
        <taxon>Vinceae</taxon>
        <taxon>Catharanthinae</taxon>
        <taxon>Catharanthus</taxon>
    </lineage>
</organism>
<name>A0ACC0BIC6_CATRO</name>
<evidence type="ECO:0000313" key="2">
    <source>
        <dbReference type="Proteomes" id="UP001060085"/>
    </source>
</evidence>
<evidence type="ECO:0000313" key="1">
    <source>
        <dbReference type="EMBL" id="KAI5672341.1"/>
    </source>
</evidence>
<accession>A0ACC0BIC6</accession>
<dbReference type="Proteomes" id="UP001060085">
    <property type="component" value="Linkage Group LG03"/>
</dbReference>
<sequence>MVRLSGRKGDDDLGPVTDRIGRVEGRTFTASSRGARGNIVPPTSLLLLPLLHLVSIMDSSCSTHGYSHTEYGVSSFDPYLPRPVDRGVGEEQERVRFLHIEGEADEGDDDGDGSDDDQDEGDDTRDEEQLMHVAPVAPVSGSDMRPRHGKEKGLTDSFMSVMIKIAGSHNQRPDVARKVPAPTQKRKKVKTSDWE</sequence>
<comment type="caution">
    <text evidence="1">The sequence shown here is derived from an EMBL/GenBank/DDBJ whole genome shotgun (WGS) entry which is preliminary data.</text>
</comment>